<dbReference type="EMBL" id="LAZR01038603">
    <property type="protein sequence ID" value="KKL19123.1"/>
    <property type="molecule type" value="Genomic_DNA"/>
</dbReference>
<proteinExistence type="predicted"/>
<reference evidence="1" key="1">
    <citation type="journal article" date="2015" name="Nature">
        <title>Complex archaea that bridge the gap between prokaryotes and eukaryotes.</title>
        <authorList>
            <person name="Spang A."/>
            <person name="Saw J.H."/>
            <person name="Jorgensen S.L."/>
            <person name="Zaremba-Niedzwiedzka K."/>
            <person name="Martijn J."/>
            <person name="Lind A.E."/>
            <person name="van Eijk R."/>
            <person name="Schleper C."/>
            <person name="Guy L."/>
            <person name="Ettema T.J."/>
        </authorList>
    </citation>
    <scope>NUCLEOTIDE SEQUENCE</scope>
</reference>
<dbReference type="AlphaFoldDB" id="A0A0F9E527"/>
<comment type="caution">
    <text evidence="1">The sequence shown here is derived from an EMBL/GenBank/DDBJ whole genome shotgun (WGS) entry which is preliminary data.</text>
</comment>
<protein>
    <submittedName>
        <fullName evidence="1">Uncharacterized protein</fullName>
    </submittedName>
</protein>
<gene>
    <name evidence="1" type="ORF">LCGC14_2468630</name>
</gene>
<feature type="non-terminal residue" evidence="1">
    <location>
        <position position="45"/>
    </location>
</feature>
<organism evidence="1">
    <name type="scientific">marine sediment metagenome</name>
    <dbReference type="NCBI Taxonomy" id="412755"/>
    <lineage>
        <taxon>unclassified sequences</taxon>
        <taxon>metagenomes</taxon>
        <taxon>ecological metagenomes</taxon>
    </lineage>
</organism>
<name>A0A0F9E527_9ZZZZ</name>
<accession>A0A0F9E527</accession>
<evidence type="ECO:0000313" key="1">
    <source>
        <dbReference type="EMBL" id="KKL19123.1"/>
    </source>
</evidence>
<sequence length="45" mass="4556">MTGGCVSCGFQVRVNALFTSYNAGTIHLFAAGNERGGHGLAVGVD</sequence>